<evidence type="ECO:0000313" key="1">
    <source>
        <dbReference type="EMBL" id="TRY81112.1"/>
    </source>
</evidence>
<gene>
    <name evidence="1" type="ORF">TCAL_16758</name>
</gene>
<sequence length="97" mass="10665">MDPGIGYKVGLELGQIHVESAVEAERGGDGRDDLGHEAVQVGVSGTFHSEHLVAQVINGLVIHEKRHVTMIQRRVELTKGKKSLLTSNRQTACRRKK</sequence>
<dbReference type="Proteomes" id="UP000318571">
    <property type="component" value="Chromosome 12"/>
</dbReference>
<evidence type="ECO:0000313" key="2">
    <source>
        <dbReference type="Proteomes" id="UP000318571"/>
    </source>
</evidence>
<organism evidence="1 2">
    <name type="scientific">Tigriopus californicus</name>
    <name type="common">Marine copepod</name>
    <dbReference type="NCBI Taxonomy" id="6832"/>
    <lineage>
        <taxon>Eukaryota</taxon>
        <taxon>Metazoa</taxon>
        <taxon>Ecdysozoa</taxon>
        <taxon>Arthropoda</taxon>
        <taxon>Crustacea</taxon>
        <taxon>Multicrustacea</taxon>
        <taxon>Hexanauplia</taxon>
        <taxon>Copepoda</taxon>
        <taxon>Harpacticoida</taxon>
        <taxon>Harpacticidae</taxon>
        <taxon>Tigriopus</taxon>
    </lineage>
</organism>
<comment type="caution">
    <text evidence="1">The sequence shown here is derived from an EMBL/GenBank/DDBJ whole genome shotgun (WGS) entry which is preliminary data.</text>
</comment>
<dbReference type="EMBL" id="VCGU01000001">
    <property type="protein sequence ID" value="TRY81112.1"/>
    <property type="molecule type" value="Genomic_DNA"/>
</dbReference>
<proteinExistence type="predicted"/>
<protein>
    <submittedName>
        <fullName evidence="1">Uncharacterized protein</fullName>
    </submittedName>
</protein>
<accession>A0A553PTW0</accession>
<name>A0A553PTW0_TIGCA</name>
<keyword evidence="2" id="KW-1185">Reference proteome</keyword>
<reference evidence="1 2" key="1">
    <citation type="journal article" date="2018" name="Nat. Ecol. Evol.">
        <title>Genomic signatures of mitonuclear coevolution across populations of Tigriopus californicus.</title>
        <authorList>
            <person name="Barreto F.S."/>
            <person name="Watson E.T."/>
            <person name="Lima T.G."/>
            <person name="Willett C.S."/>
            <person name="Edmands S."/>
            <person name="Li W."/>
            <person name="Burton R.S."/>
        </authorList>
    </citation>
    <scope>NUCLEOTIDE SEQUENCE [LARGE SCALE GENOMIC DNA]</scope>
    <source>
        <strain evidence="1 2">San Diego</strain>
    </source>
</reference>
<dbReference type="AlphaFoldDB" id="A0A553PTW0"/>